<reference evidence="4 5" key="1">
    <citation type="submission" date="2019-05" db="EMBL/GenBank/DDBJ databases">
        <title>Another draft genome of Portunus trituberculatus and its Hox gene families provides insights of decapod evolution.</title>
        <authorList>
            <person name="Jeong J.-H."/>
            <person name="Song I."/>
            <person name="Kim S."/>
            <person name="Choi T."/>
            <person name="Kim D."/>
            <person name="Ryu S."/>
            <person name="Kim W."/>
        </authorList>
    </citation>
    <scope>NUCLEOTIDE SEQUENCE [LARGE SCALE GENOMIC DNA]</scope>
    <source>
        <tissue evidence="4">Muscle</tissue>
    </source>
</reference>
<organism evidence="4 5">
    <name type="scientific">Portunus trituberculatus</name>
    <name type="common">Swimming crab</name>
    <name type="synonym">Neptunus trituberculatus</name>
    <dbReference type="NCBI Taxonomy" id="210409"/>
    <lineage>
        <taxon>Eukaryota</taxon>
        <taxon>Metazoa</taxon>
        <taxon>Ecdysozoa</taxon>
        <taxon>Arthropoda</taxon>
        <taxon>Crustacea</taxon>
        <taxon>Multicrustacea</taxon>
        <taxon>Malacostraca</taxon>
        <taxon>Eumalacostraca</taxon>
        <taxon>Eucarida</taxon>
        <taxon>Decapoda</taxon>
        <taxon>Pleocyemata</taxon>
        <taxon>Brachyura</taxon>
        <taxon>Eubrachyura</taxon>
        <taxon>Portunoidea</taxon>
        <taxon>Portunidae</taxon>
        <taxon>Portuninae</taxon>
        <taxon>Portunus</taxon>
    </lineage>
</organism>
<dbReference type="EMBL" id="VSRR010001789">
    <property type="protein sequence ID" value="MPC27689.1"/>
    <property type="molecule type" value="Genomic_DNA"/>
</dbReference>
<dbReference type="OrthoDB" id="6374971at2759"/>
<feature type="transmembrane region" description="Helical" evidence="2">
    <location>
        <begin position="758"/>
        <end position="781"/>
    </location>
</feature>
<feature type="region of interest" description="Disordered" evidence="1">
    <location>
        <begin position="138"/>
        <end position="204"/>
    </location>
</feature>
<gene>
    <name evidence="4" type="ORF">E2C01_020868</name>
</gene>
<feature type="compositionally biased region" description="Polar residues" evidence="1">
    <location>
        <begin position="236"/>
        <end position="245"/>
    </location>
</feature>
<feature type="region of interest" description="Disordered" evidence="1">
    <location>
        <begin position="225"/>
        <end position="392"/>
    </location>
</feature>
<feature type="compositionally biased region" description="Basic and acidic residues" evidence="1">
    <location>
        <begin position="191"/>
        <end position="204"/>
    </location>
</feature>
<keyword evidence="2" id="KW-1133">Transmembrane helix</keyword>
<evidence type="ECO:0000313" key="5">
    <source>
        <dbReference type="Proteomes" id="UP000324222"/>
    </source>
</evidence>
<evidence type="ECO:0000256" key="3">
    <source>
        <dbReference type="SAM" id="SignalP"/>
    </source>
</evidence>
<feature type="signal peptide" evidence="3">
    <location>
        <begin position="1"/>
        <end position="31"/>
    </location>
</feature>
<feature type="compositionally biased region" description="Polar residues" evidence="1">
    <location>
        <begin position="270"/>
        <end position="281"/>
    </location>
</feature>
<keyword evidence="2" id="KW-0812">Transmembrane</keyword>
<keyword evidence="5" id="KW-1185">Reference proteome</keyword>
<keyword evidence="3" id="KW-0732">Signal</keyword>
<dbReference type="Proteomes" id="UP000324222">
    <property type="component" value="Unassembled WGS sequence"/>
</dbReference>
<feature type="compositionally biased region" description="Basic and acidic residues" evidence="1">
    <location>
        <begin position="479"/>
        <end position="489"/>
    </location>
</feature>
<feature type="compositionally biased region" description="Polar residues" evidence="1">
    <location>
        <begin position="140"/>
        <end position="156"/>
    </location>
</feature>
<evidence type="ECO:0000256" key="2">
    <source>
        <dbReference type="SAM" id="Phobius"/>
    </source>
</evidence>
<keyword evidence="2" id="KW-0472">Membrane</keyword>
<evidence type="ECO:0000313" key="4">
    <source>
        <dbReference type="EMBL" id="MPC27689.1"/>
    </source>
</evidence>
<feature type="compositionally biased region" description="Polar residues" evidence="1">
    <location>
        <begin position="373"/>
        <end position="387"/>
    </location>
</feature>
<feature type="region of interest" description="Disordered" evidence="1">
    <location>
        <begin position="479"/>
        <end position="552"/>
    </location>
</feature>
<dbReference type="AlphaFoldDB" id="A0A5B7E2R7"/>
<name>A0A5B7E2R7_PORTR</name>
<feature type="compositionally biased region" description="Low complexity" evidence="1">
    <location>
        <begin position="292"/>
        <end position="305"/>
    </location>
</feature>
<accession>A0A5B7E2R7</accession>
<comment type="caution">
    <text evidence="4">The sequence shown here is derived from an EMBL/GenBank/DDBJ whole genome shotgun (WGS) entry which is preliminary data.</text>
</comment>
<proteinExistence type="predicted"/>
<feature type="compositionally biased region" description="Basic and acidic residues" evidence="1">
    <location>
        <begin position="499"/>
        <end position="508"/>
    </location>
</feature>
<feature type="chain" id="PRO_5022670178" evidence="3">
    <location>
        <begin position="32"/>
        <end position="831"/>
    </location>
</feature>
<evidence type="ECO:0000256" key="1">
    <source>
        <dbReference type="SAM" id="MobiDB-lite"/>
    </source>
</evidence>
<sequence length="831" mass="96365">MVGLSEVSGGPARHVMHQYLLLVALVRLVTGRDEMNQASVPEIPKMTTRAEFPYNFWEDEEERPVRPRRPTQPARLISTTTTTQVPTTIPDSSYDYYFERHDGFGSDPSTWKLLPIQIPDDLVSNAILHRVKTSVAPTYATPSTTQHRYTSATQHPRTMRPEKLHSTSTDQEQNWDHHSSDTSGRTPKPQNWDRYDVGNSHSDHKLHQDWDRLDSDATHSNLRPHHKWERHDTRNSHSNPAPQQNWDRHDTESSHSMPKPHLWERHNSKSDQSNTKPQQQIWNHHSSKSSHRNPNPNNPQQNWQKHSYDTAHGTPAPQHQTWDRHNSPHHPQHSPQPSQHLHYNWSHTTDGYDIRNYHANNHESAPNHHTDDPQNSDNYRNDLTQYSMPPEPSAWNMKPPDASSWQQNIVERLSQHLPKLPSLSSLRIPGLSSLTSFSLPKWSVGESGHQPQDPGYSMATRGNYVHKFYHLIPESDPLDHLNSNRDRNSRPLYTYPPNQRHEQHDSTLEHTQNNNNKHQTHHHSDTDHMTTQELTDTTQHHTNDPQANQHESYNSYTHHTSLFPQRARPDPRRPFQRPQRILKLPQHQKHEATEHQHWPNRHSWTWEVHDTPTPSHPYKDSYNRRPSTHNWIDTGFSGSYDHSSTTHKDFYAPNTYSSHPQEVYDYTPSYGQPQYPPQHHHQHLQHPQQALSNPWYPENQLQHDYNAGFNSDLYDNILEPLSSLLSRPSALSIIDSSPYQQSIIERLTGVDTSSTSSFVFPGGVLVLGLALALFYFNFVWYPTPVVTAKIYKMLSQSVPDGELSEGQERAVGEVRLRMLIFASIVAFSQVY</sequence>
<protein>
    <submittedName>
        <fullName evidence="4">Uncharacterized protein</fullName>
    </submittedName>
</protein>